<dbReference type="Gene3D" id="1.10.3660.10">
    <property type="entry name" value="6-phosphogluconate dehydrogenase C-terminal like domain"/>
    <property type="match status" value="1"/>
</dbReference>
<dbReference type="PANTHER" id="PTHR21363">
    <property type="entry name" value="PREPHENATE DEHYDROGENASE"/>
    <property type="match status" value="1"/>
</dbReference>
<dbReference type="EMBL" id="QMDX01000005">
    <property type="protein sequence ID" value="TSD13953.1"/>
    <property type="molecule type" value="Genomic_DNA"/>
</dbReference>
<sequence length="279" mass="27907">MHLLVVGAGTMGRWFARSVAPVVDRVTFADEEAAAARAAAAGLEARLADREDSPAVAVDDGGPADVVCVAVPISAVAAVVAEHGPRAERAVVDVSGEMETAVGALRDAAPDCERASFHPLFAPDNEPGNCAVVVDRGGPAVRAVRDALSERGNHVFDTTPAEHDRAMTTVQARAHAAVLAFGLAAESVPEEFHTPVSAPLGGLVANLTGGNPAVYAEIQAAFEGADEVAAAARRIADAAGDPEAFAACYADAGAGGFGADREPGDAADPGDTGSGGPGA</sequence>
<feature type="domain" description="Prephenate/arogenate dehydrogenase" evidence="3">
    <location>
        <begin position="1"/>
        <end position="279"/>
    </location>
</feature>
<dbReference type="PROSITE" id="PS51176">
    <property type="entry name" value="PDH_ADH"/>
    <property type="match status" value="1"/>
</dbReference>
<name>A0A554N9A5_9EURY</name>
<dbReference type="InterPro" id="IPR050812">
    <property type="entry name" value="Preph/Arog_dehydrog"/>
</dbReference>
<dbReference type="InParanoid" id="A0A554N9A5"/>
<dbReference type="GO" id="GO:0006571">
    <property type="term" value="P:tyrosine biosynthetic process"/>
    <property type="evidence" value="ECO:0007669"/>
    <property type="project" value="InterPro"/>
</dbReference>
<dbReference type="FunCoup" id="A0A554N9A5">
    <property type="interactions" value="72"/>
</dbReference>
<dbReference type="AlphaFoldDB" id="A0A554N9A5"/>
<comment type="caution">
    <text evidence="4">The sequence shown here is derived from an EMBL/GenBank/DDBJ whole genome shotgun (WGS) entry which is preliminary data.</text>
</comment>
<evidence type="ECO:0000313" key="5">
    <source>
        <dbReference type="Proteomes" id="UP000319894"/>
    </source>
</evidence>
<organism evidence="4 5">
    <name type="scientific">Haloglomus irregulare</name>
    <dbReference type="NCBI Taxonomy" id="2234134"/>
    <lineage>
        <taxon>Archaea</taxon>
        <taxon>Methanobacteriati</taxon>
        <taxon>Methanobacteriota</taxon>
        <taxon>Stenosarchaea group</taxon>
        <taxon>Halobacteria</taxon>
        <taxon>Halobacteriales</taxon>
        <taxon>Natronomonadaceae</taxon>
        <taxon>Haloglomus</taxon>
    </lineage>
</organism>
<keyword evidence="1" id="KW-0560">Oxidoreductase</keyword>
<dbReference type="Proteomes" id="UP000319894">
    <property type="component" value="Unassembled WGS sequence"/>
</dbReference>
<dbReference type="GO" id="GO:0004665">
    <property type="term" value="F:prephenate dehydrogenase (NADP+) activity"/>
    <property type="evidence" value="ECO:0007669"/>
    <property type="project" value="InterPro"/>
</dbReference>
<dbReference type="InterPro" id="IPR036291">
    <property type="entry name" value="NAD(P)-bd_dom_sf"/>
</dbReference>
<dbReference type="GO" id="GO:0008977">
    <property type="term" value="F:prephenate dehydrogenase (NAD+) activity"/>
    <property type="evidence" value="ECO:0007669"/>
    <property type="project" value="InterPro"/>
</dbReference>
<keyword evidence="5" id="KW-1185">Reference proteome</keyword>
<reference evidence="4 5" key="1">
    <citation type="submission" date="2018-06" db="EMBL/GenBank/DDBJ databases">
        <title>Natronomonas sp. F16-60 a new haloarchaeon isolated from a solar saltern of Isla Cristina, Huelva, Spain.</title>
        <authorList>
            <person name="Duran-Viseras A."/>
            <person name="Sanchez-Porro C."/>
            <person name="Ventosa A."/>
        </authorList>
    </citation>
    <scope>NUCLEOTIDE SEQUENCE [LARGE SCALE GENOMIC DNA]</scope>
    <source>
        <strain evidence="4 5">F16-60</strain>
    </source>
</reference>
<dbReference type="OrthoDB" id="24743at2157"/>
<evidence type="ECO:0000256" key="1">
    <source>
        <dbReference type="ARBA" id="ARBA00023002"/>
    </source>
</evidence>
<dbReference type="PANTHER" id="PTHR21363:SF0">
    <property type="entry name" value="PREPHENATE DEHYDROGENASE [NADP(+)]"/>
    <property type="match status" value="1"/>
</dbReference>
<protein>
    <submittedName>
        <fullName evidence="4">Prephenate dehydrogenase</fullName>
    </submittedName>
</protein>
<gene>
    <name evidence="4" type="ORF">DP107_09915</name>
</gene>
<dbReference type="SUPFAM" id="SSF51735">
    <property type="entry name" value="NAD(P)-binding Rossmann-fold domains"/>
    <property type="match status" value="1"/>
</dbReference>
<dbReference type="InterPro" id="IPR003099">
    <property type="entry name" value="Prephen_DH"/>
</dbReference>
<proteinExistence type="predicted"/>
<evidence type="ECO:0000313" key="4">
    <source>
        <dbReference type="EMBL" id="TSD13953.1"/>
    </source>
</evidence>
<dbReference type="RefSeq" id="WP_144262003.1">
    <property type="nucleotide sequence ID" value="NZ_QMDX01000005.1"/>
</dbReference>
<dbReference type="Gene3D" id="3.40.50.720">
    <property type="entry name" value="NAD(P)-binding Rossmann-like Domain"/>
    <property type="match status" value="1"/>
</dbReference>
<evidence type="ECO:0000259" key="3">
    <source>
        <dbReference type="PROSITE" id="PS51176"/>
    </source>
</evidence>
<dbReference type="SUPFAM" id="SSF48179">
    <property type="entry name" value="6-phosphogluconate dehydrogenase C-terminal domain-like"/>
    <property type="match status" value="1"/>
</dbReference>
<feature type="region of interest" description="Disordered" evidence="2">
    <location>
        <begin position="257"/>
        <end position="279"/>
    </location>
</feature>
<accession>A0A554N9A5</accession>
<evidence type="ECO:0000256" key="2">
    <source>
        <dbReference type="SAM" id="MobiDB-lite"/>
    </source>
</evidence>
<dbReference type="InterPro" id="IPR008927">
    <property type="entry name" value="6-PGluconate_DH-like_C_sf"/>
</dbReference>
<dbReference type="GO" id="GO:0070403">
    <property type="term" value="F:NAD+ binding"/>
    <property type="evidence" value="ECO:0007669"/>
    <property type="project" value="TreeGrafter"/>
</dbReference>